<reference evidence="4 5" key="1">
    <citation type="submission" date="2014-04" db="EMBL/GenBank/DDBJ databases">
        <title>A new species of microsporidia sheds light on the evolution of extreme parasitism.</title>
        <authorList>
            <person name="Haag K.L."/>
            <person name="James T.Y."/>
            <person name="Larsson R."/>
            <person name="Schaer T.M."/>
            <person name="Refardt D."/>
            <person name="Pombert J.-F."/>
            <person name="Ebert D."/>
        </authorList>
    </citation>
    <scope>NUCLEOTIDE SEQUENCE [LARGE SCALE GENOMIC DNA]</scope>
    <source>
        <strain evidence="4 5">UGP3</strain>
        <tissue evidence="4">Spores</tissue>
    </source>
</reference>
<evidence type="ECO:0000256" key="2">
    <source>
        <dbReference type="SAM" id="MobiDB-lite"/>
    </source>
</evidence>
<name>A0A098VQB1_9MICR</name>
<feature type="domain" description="DUF155" evidence="3">
    <location>
        <begin position="84"/>
        <end position="204"/>
    </location>
</feature>
<evidence type="ECO:0000259" key="3">
    <source>
        <dbReference type="Pfam" id="PF02582"/>
    </source>
</evidence>
<dbReference type="HOGENOM" id="CLU_946929_0_0_1"/>
<organism evidence="4 5">
    <name type="scientific">Mitosporidium daphniae</name>
    <dbReference type="NCBI Taxonomy" id="1485682"/>
    <lineage>
        <taxon>Eukaryota</taxon>
        <taxon>Fungi</taxon>
        <taxon>Fungi incertae sedis</taxon>
        <taxon>Microsporidia</taxon>
        <taxon>Mitosporidium</taxon>
    </lineage>
</organism>
<comment type="caution">
    <text evidence="4">The sequence shown here is derived from an EMBL/GenBank/DDBJ whole genome shotgun (WGS) entry which is preliminary data.</text>
</comment>
<evidence type="ECO:0000313" key="5">
    <source>
        <dbReference type="Proteomes" id="UP000029725"/>
    </source>
</evidence>
<dbReference type="EMBL" id="JMKJ01000344">
    <property type="protein sequence ID" value="KGG51223.1"/>
    <property type="molecule type" value="Genomic_DNA"/>
</dbReference>
<gene>
    <name evidence="4" type="ORF">DI09_40p90</name>
</gene>
<dbReference type="Proteomes" id="UP000029725">
    <property type="component" value="Unassembled WGS sequence"/>
</dbReference>
<proteinExistence type="inferred from homology"/>
<dbReference type="PANTHER" id="PTHR16255">
    <property type="entry name" value="REQUIRED FOR MEIOTIC NUCLEAR DIVISION PROTEIN 1 HOMOLOG"/>
    <property type="match status" value="1"/>
</dbReference>
<dbReference type="RefSeq" id="XP_013237668.1">
    <property type="nucleotide sequence ID" value="XM_013382214.1"/>
</dbReference>
<dbReference type="OrthoDB" id="18302at2759"/>
<feature type="region of interest" description="Disordered" evidence="2">
    <location>
        <begin position="245"/>
        <end position="271"/>
    </location>
</feature>
<comment type="similarity">
    <text evidence="1">Belongs to the RMD1/sif2 family.</text>
</comment>
<keyword evidence="5" id="KW-1185">Reference proteome</keyword>
<protein>
    <recommendedName>
        <fullName evidence="3">DUF155 domain-containing protein</fullName>
    </recommendedName>
</protein>
<evidence type="ECO:0000256" key="1">
    <source>
        <dbReference type="ARBA" id="ARBA00008306"/>
    </source>
</evidence>
<dbReference type="VEuPathDB" id="MicrosporidiaDB:DI09_40p90"/>
<accession>A0A098VQB1</accession>
<sequence>MDCNTIHQAYDELPHIAAREDSVASALKGFPESYQICDEVIYFSVSASSLQALGIQVPWGDFKLKEAAEQSSLRLTSSQCPPSVLVFEYGVVVFWGLSEKLERSVVDVLGKPRFQKEDLFPRQSTPQEEVLHYYIDESYSTTGRVYGDVIVIRVDDFSVRLAISHALAQSVKLAVYEERLSEALDTTWQFPMQLAQLGHLSSTKASKRENAVESDIKYPGHTGDFLNTSAMGGSLQGRQVLFGNSTAHRSPQPADVGDLRSSGHVTTASEHPAWRISRMDCDHFNCNRNPNGNN</sequence>
<dbReference type="InterPro" id="IPR003734">
    <property type="entry name" value="DUF155"/>
</dbReference>
<dbReference type="Pfam" id="PF02582">
    <property type="entry name" value="DUF155"/>
    <property type="match status" value="1"/>
</dbReference>
<dbReference type="PANTHER" id="PTHR16255:SF1">
    <property type="entry name" value="REQUIRED FOR MEIOTIC NUCLEAR DIVISION PROTEIN 1 HOMOLOG"/>
    <property type="match status" value="1"/>
</dbReference>
<evidence type="ECO:0000313" key="4">
    <source>
        <dbReference type="EMBL" id="KGG51223.1"/>
    </source>
</evidence>
<dbReference type="InterPro" id="IPR051624">
    <property type="entry name" value="RMD1/Sad1-interacting"/>
</dbReference>
<dbReference type="AlphaFoldDB" id="A0A098VQB1"/>
<dbReference type="GeneID" id="25259898"/>
<dbReference type="GO" id="GO:0005739">
    <property type="term" value="C:mitochondrion"/>
    <property type="evidence" value="ECO:0007669"/>
    <property type="project" value="UniProtKB-ARBA"/>
</dbReference>